<keyword evidence="5" id="KW-0800">Toxin</keyword>
<evidence type="ECO:0000259" key="6">
    <source>
        <dbReference type="Pfam" id="PF01850"/>
    </source>
</evidence>
<organism evidence="7 8">
    <name type="scientific">Brevundimonas staleyi</name>
    <dbReference type="NCBI Taxonomy" id="74326"/>
    <lineage>
        <taxon>Bacteria</taxon>
        <taxon>Pseudomonadati</taxon>
        <taxon>Pseudomonadota</taxon>
        <taxon>Alphaproteobacteria</taxon>
        <taxon>Caulobacterales</taxon>
        <taxon>Caulobacteraceae</taxon>
        <taxon>Brevundimonas</taxon>
    </lineage>
</organism>
<accession>A0ABW0FWP8</accession>
<protein>
    <recommendedName>
        <fullName evidence="5">Ribonuclease VapC</fullName>
        <shortName evidence="5">RNase VapC</shortName>
        <ecNumber evidence="5">3.1.-.-</ecNumber>
    </recommendedName>
    <alternativeName>
        <fullName evidence="5">Toxin VapC</fullName>
    </alternativeName>
</protein>
<dbReference type="RefSeq" id="WP_374038295.1">
    <property type="nucleotide sequence ID" value="NZ_CP169082.1"/>
</dbReference>
<feature type="binding site" evidence="5">
    <location>
        <position position="104"/>
    </location>
    <ligand>
        <name>Mg(2+)</name>
        <dbReference type="ChEBI" id="CHEBI:18420"/>
    </ligand>
</feature>
<feature type="binding site" evidence="5">
    <location>
        <position position="6"/>
    </location>
    <ligand>
        <name>Mg(2+)</name>
        <dbReference type="ChEBI" id="CHEBI:18420"/>
    </ligand>
</feature>
<dbReference type="CDD" id="cd09874">
    <property type="entry name" value="PIN_MT3492-like"/>
    <property type="match status" value="1"/>
</dbReference>
<dbReference type="InterPro" id="IPR051619">
    <property type="entry name" value="TypeII_TA_RNase_PINc/VapC"/>
</dbReference>
<comment type="caution">
    <text evidence="7">The sequence shown here is derived from an EMBL/GenBank/DDBJ whole genome shotgun (WGS) entry which is preliminary data.</text>
</comment>
<dbReference type="InterPro" id="IPR002716">
    <property type="entry name" value="PIN_dom"/>
</dbReference>
<keyword evidence="5" id="KW-0460">Magnesium</keyword>
<dbReference type="HAMAP" id="MF_00265">
    <property type="entry name" value="VapC_Nob1"/>
    <property type="match status" value="1"/>
</dbReference>
<keyword evidence="2 5" id="KW-0540">Nuclease</keyword>
<dbReference type="EC" id="3.1.-.-" evidence="5"/>
<sequence length="138" mass="14877">MIVTLDTSVLVAALTEEESRSHDAVRMLQNPEVWLISDWAAAEFSAAIRAKARRGELQESKVGLVDASLDALIARLGGAFPIEAGDHRRSRELIVEDGGIRAPDALHIVAAQRLGVSLATFDLHQARAAEALGVPVYR</sequence>
<evidence type="ECO:0000313" key="7">
    <source>
        <dbReference type="EMBL" id="MFC5346137.1"/>
    </source>
</evidence>
<dbReference type="InterPro" id="IPR029060">
    <property type="entry name" value="PIN-like_dom_sf"/>
</dbReference>
<keyword evidence="1 5" id="KW-1277">Toxin-antitoxin system</keyword>
<comment type="cofactor">
    <cofactor evidence="5">
        <name>Mg(2+)</name>
        <dbReference type="ChEBI" id="CHEBI:18420"/>
    </cofactor>
</comment>
<evidence type="ECO:0000256" key="4">
    <source>
        <dbReference type="ARBA" id="ARBA00022801"/>
    </source>
</evidence>
<evidence type="ECO:0000256" key="1">
    <source>
        <dbReference type="ARBA" id="ARBA00022649"/>
    </source>
</evidence>
<proteinExistence type="inferred from homology"/>
<feature type="domain" description="PIN" evidence="6">
    <location>
        <begin position="4"/>
        <end position="130"/>
    </location>
</feature>
<dbReference type="Pfam" id="PF01850">
    <property type="entry name" value="PIN"/>
    <property type="match status" value="1"/>
</dbReference>
<keyword evidence="3 5" id="KW-0479">Metal-binding</keyword>
<evidence type="ECO:0000256" key="2">
    <source>
        <dbReference type="ARBA" id="ARBA00022722"/>
    </source>
</evidence>
<keyword evidence="4 5" id="KW-0378">Hydrolase</keyword>
<dbReference type="InterPro" id="IPR022907">
    <property type="entry name" value="VapC_family"/>
</dbReference>
<name>A0ABW0FWP8_9CAUL</name>
<comment type="similarity">
    <text evidence="5">Belongs to the PINc/VapC protein family.</text>
</comment>
<evidence type="ECO:0000256" key="3">
    <source>
        <dbReference type="ARBA" id="ARBA00022723"/>
    </source>
</evidence>
<reference evidence="8" key="1">
    <citation type="journal article" date="2019" name="Int. J. Syst. Evol. Microbiol.">
        <title>The Global Catalogue of Microorganisms (GCM) 10K type strain sequencing project: providing services to taxonomists for standard genome sequencing and annotation.</title>
        <authorList>
            <consortium name="The Broad Institute Genomics Platform"/>
            <consortium name="The Broad Institute Genome Sequencing Center for Infectious Disease"/>
            <person name="Wu L."/>
            <person name="Ma J."/>
        </authorList>
    </citation>
    <scope>NUCLEOTIDE SEQUENCE [LARGE SCALE GENOMIC DNA]</scope>
    <source>
        <strain evidence="8">JCM 12125</strain>
    </source>
</reference>
<gene>
    <name evidence="5" type="primary">vapC</name>
    <name evidence="7" type="ORF">ACFPIE_19645</name>
</gene>
<dbReference type="Gene3D" id="3.40.50.1010">
    <property type="entry name" value="5'-nuclease"/>
    <property type="match status" value="1"/>
</dbReference>
<evidence type="ECO:0000313" key="8">
    <source>
        <dbReference type="Proteomes" id="UP001596152"/>
    </source>
</evidence>
<dbReference type="PANTHER" id="PTHR35901:SF1">
    <property type="entry name" value="EXONUCLEASE VAPC9"/>
    <property type="match status" value="1"/>
</dbReference>
<dbReference type="SUPFAM" id="SSF88723">
    <property type="entry name" value="PIN domain-like"/>
    <property type="match status" value="1"/>
</dbReference>
<dbReference type="Proteomes" id="UP001596152">
    <property type="component" value="Unassembled WGS sequence"/>
</dbReference>
<evidence type="ECO:0000256" key="5">
    <source>
        <dbReference type="HAMAP-Rule" id="MF_00265"/>
    </source>
</evidence>
<dbReference type="EMBL" id="JBHSLF010000055">
    <property type="protein sequence ID" value="MFC5346137.1"/>
    <property type="molecule type" value="Genomic_DNA"/>
</dbReference>
<keyword evidence="8" id="KW-1185">Reference proteome</keyword>
<comment type="function">
    <text evidence="5">Toxic component of a toxin-antitoxin (TA) system. An RNase.</text>
</comment>
<dbReference type="PANTHER" id="PTHR35901">
    <property type="entry name" value="RIBONUCLEASE VAPC3"/>
    <property type="match status" value="1"/>
</dbReference>